<accession>A0ABX0RBA4</accession>
<evidence type="ECO:0000313" key="4">
    <source>
        <dbReference type="EMBL" id="NIF21393.1"/>
    </source>
</evidence>
<protein>
    <submittedName>
        <fullName evidence="4">GNAT family N-acetyltransferase</fullName>
    </submittedName>
</protein>
<dbReference type="PROSITE" id="PS51186">
    <property type="entry name" value="GNAT"/>
    <property type="match status" value="1"/>
</dbReference>
<dbReference type="InterPro" id="IPR000182">
    <property type="entry name" value="GNAT_dom"/>
</dbReference>
<feature type="domain" description="N-acetyltransferase" evidence="3">
    <location>
        <begin position="9"/>
        <end position="167"/>
    </location>
</feature>
<reference evidence="4 5" key="1">
    <citation type="journal article" date="2019" name="bioRxiv">
        <title>Bacteria contribute to plant secondary compound degradation in a generalist herbivore system.</title>
        <authorList>
            <person name="Francoeur C.B."/>
            <person name="Khadempour L."/>
            <person name="Moreira-Soto R.D."/>
            <person name="Gotting K."/>
            <person name="Book A.J."/>
            <person name="Pinto-Tomas A.A."/>
            <person name="Keefover-Ring K."/>
            <person name="Currie C.R."/>
        </authorList>
    </citation>
    <scope>NUCLEOTIDE SEQUENCE [LARGE SCALE GENOMIC DNA]</scope>
    <source>
        <strain evidence="4">Acro-835</strain>
    </source>
</reference>
<keyword evidence="2" id="KW-0012">Acyltransferase</keyword>
<dbReference type="PANTHER" id="PTHR43877:SF2">
    <property type="entry name" value="AMINOALKYLPHOSPHONATE N-ACETYLTRANSFERASE-RELATED"/>
    <property type="match status" value="1"/>
</dbReference>
<dbReference type="RefSeq" id="WP_167013302.1">
    <property type="nucleotide sequence ID" value="NZ_VWXF01000002.1"/>
</dbReference>
<keyword evidence="5" id="KW-1185">Reference proteome</keyword>
<comment type="caution">
    <text evidence="4">The sequence shown here is derived from an EMBL/GenBank/DDBJ whole genome shotgun (WGS) entry which is preliminary data.</text>
</comment>
<dbReference type="EMBL" id="VWXF01000002">
    <property type="protein sequence ID" value="NIF21393.1"/>
    <property type="molecule type" value="Genomic_DNA"/>
</dbReference>
<dbReference type="Pfam" id="PF00583">
    <property type="entry name" value="Acetyltransf_1"/>
    <property type="match status" value="1"/>
</dbReference>
<name>A0ABX0RBA4_9GAMM</name>
<evidence type="ECO:0000256" key="1">
    <source>
        <dbReference type="ARBA" id="ARBA00022679"/>
    </source>
</evidence>
<evidence type="ECO:0000313" key="5">
    <source>
        <dbReference type="Proteomes" id="UP001515683"/>
    </source>
</evidence>
<dbReference type="InterPro" id="IPR016181">
    <property type="entry name" value="Acyl_CoA_acyltransferase"/>
</dbReference>
<dbReference type="Gene3D" id="3.40.630.30">
    <property type="match status" value="1"/>
</dbReference>
<dbReference type="Proteomes" id="UP001515683">
    <property type="component" value="Unassembled WGS sequence"/>
</dbReference>
<organism evidence="4 5">
    <name type="scientific">Candidatus Pantoea multigeneris</name>
    <dbReference type="NCBI Taxonomy" id="2608357"/>
    <lineage>
        <taxon>Bacteria</taxon>
        <taxon>Pseudomonadati</taxon>
        <taxon>Pseudomonadota</taxon>
        <taxon>Gammaproteobacteria</taxon>
        <taxon>Enterobacterales</taxon>
        <taxon>Erwiniaceae</taxon>
        <taxon>Pantoea</taxon>
    </lineage>
</organism>
<keyword evidence="1" id="KW-0808">Transferase</keyword>
<dbReference type="SUPFAM" id="SSF55729">
    <property type="entry name" value="Acyl-CoA N-acyltransferases (Nat)"/>
    <property type="match status" value="1"/>
</dbReference>
<dbReference type="PANTHER" id="PTHR43877">
    <property type="entry name" value="AMINOALKYLPHOSPHONATE N-ACETYLTRANSFERASE-RELATED-RELATED"/>
    <property type="match status" value="1"/>
</dbReference>
<sequence>MTTATQLEFQVRPITPADNPHLARVIREVSAEFGLTADKGFTVSDPNLDRLFELYSADRSAYWVIEHQGQVVGGGGVAPLSCAADDICELQKMYFLPQARGAGLGREMALRALEHARSLGFRRCYLETTGTLLSAVKLYHALGFTLLDGPMGCTGHNDCEVWMIRDL</sequence>
<gene>
    <name evidence="4" type="ORF">F3J40_07235</name>
</gene>
<proteinExistence type="predicted"/>
<dbReference type="CDD" id="cd04301">
    <property type="entry name" value="NAT_SF"/>
    <property type="match status" value="1"/>
</dbReference>
<evidence type="ECO:0000256" key="2">
    <source>
        <dbReference type="ARBA" id="ARBA00023315"/>
    </source>
</evidence>
<evidence type="ECO:0000259" key="3">
    <source>
        <dbReference type="PROSITE" id="PS51186"/>
    </source>
</evidence>
<dbReference type="InterPro" id="IPR050832">
    <property type="entry name" value="Bact_Acetyltransf"/>
</dbReference>